<evidence type="ECO:0000256" key="1">
    <source>
        <dbReference type="SAM" id="SignalP"/>
    </source>
</evidence>
<evidence type="ECO:0000313" key="3">
    <source>
        <dbReference type="Proteomes" id="UP000696294"/>
    </source>
</evidence>
<evidence type="ECO:0000313" key="2">
    <source>
        <dbReference type="EMBL" id="NJP94839.1"/>
    </source>
</evidence>
<dbReference type="RefSeq" id="WP_168016017.1">
    <property type="nucleotide sequence ID" value="NZ_JAATEP010000032.1"/>
</dbReference>
<organism evidence="2 3">
    <name type="scientific">Nonomuraea composti</name>
    <dbReference type="NCBI Taxonomy" id="2720023"/>
    <lineage>
        <taxon>Bacteria</taxon>
        <taxon>Bacillati</taxon>
        <taxon>Actinomycetota</taxon>
        <taxon>Actinomycetes</taxon>
        <taxon>Streptosporangiales</taxon>
        <taxon>Streptosporangiaceae</taxon>
        <taxon>Nonomuraea</taxon>
    </lineage>
</organism>
<name>A0ABX1BAN1_9ACTN</name>
<keyword evidence="1" id="KW-0732">Signal</keyword>
<comment type="caution">
    <text evidence="2">The sequence shown here is derived from an EMBL/GenBank/DDBJ whole genome shotgun (WGS) entry which is preliminary data.</text>
</comment>
<feature type="signal peptide" evidence="1">
    <location>
        <begin position="1"/>
        <end position="31"/>
    </location>
</feature>
<feature type="chain" id="PRO_5045775081" description="Lipoprotein" evidence="1">
    <location>
        <begin position="32"/>
        <end position="115"/>
    </location>
</feature>
<reference evidence="2 3" key="1">
    <citation type="submission" date="2020-03" db="EMBL/GenBank/DDBJ databases">
        <title>WGS of actinomycetes isolated from Thailand.</title>
        <authorList>
            <person name="Thawai C."/>
        </authorList>
    </citation>
    <scope>NUCLEOTIDE SEQUENCE [LARGE SCALE GENOMIC DNA]</scope>
    <source>
        <strain evidence="2 3">FMUSA5-5</strain>
    </source>
</reference>
<sequence length="115" mass="11461">MILSTTVRALTLGITTAILALAVAACGSGDAAGDAGGTGAPDKAGLVGKLTADENFKGLPGDLTDCMAEVALKFGDQDDLQSYMAGKITLEQVKGLGKDDKAAEAEAEKCTNLGG</sequence>
<dbReference type="Proteomes" id="UP000696294">
    <property type="component" value="Unassembled WGS sequence"/>
</dbReference>
<keyword evidence="3" id="KW-1185">Reference proteome</keyword>
<accession>A0ABX1BAN1</accession>
<proteinExistence type="predicted"/>
<evidence type="ECO:0008006" key="4">
    <source>
        <dbReference type="Google" id="ProtNLM"/>
    </source>
</evidence>
<dbReference type="EMBL" id="JAATEP010000032">
    <property type="protein sequence ID" value="NJP94839.1"/>
    <property type="molecule type" value="Genomic_DNA"/>
</dbReference>
<protein>
    <recommendedName>
        <fullName evidence="4">Lipoprotein</fullName>
    </recommendedName>
</protein>
<gene>
    <name evidence="2" type="ORF">HCN51_36310</name>
</gene>